<dbReference type="RefSeq" id="XP_068363278.1">
    <property type="nucleotide sequence ID" value="XM_068501540.1"/>
</dbReference>
<evidence type="ECO:0000313" key="3">
    <source>
        <dbReference type="Proteomes" id="UP000179807"/>
    </source>
</evidence>
<accession>A0A1J4KKD1</accession>
<keyword evidence="3" id="KW-1185">Reference proteome</keyword>
<feature type="compositionally biased region" description="Basic residues" evidence="1">
    <location>
        <begin position="12"/>
        <end position="21"/>
    </location>
</feature>
<dbReference type="VEuPathDB" id="TrichDB:TRFO_20691"/>
<reference evidence="2" key="1">
    <citation type="submission" date="2016-10" db="EMBL/GenBank/DDBJ databases">
        <authorList>
            <person name="Benchimol M."/>
            <person name="Almeida L.G."/>
            <person name="Vasconcelos A.T."/>
            <person name="Perreira-Neves A."/>
            <person name="Rosa I.A."/>
            <person name="Tasca T."/>
            <person name="Bogo M.R."/>
            <person name="de Souza W."/>
        </authorList>
    </citation>
    <scope>NUCLEOTIDE SEQUENCE [LARGE SCALE GENOMIC DNA]</scope>
    <source>
        <strain evidence="2">K</strain>
    </source>
</reference>
<proteinExistence type="predicted"/>
<comment type="caution">
    <text evidence="2">The sequence shown here is derived from an EMBL/GenBank/DDBJ whole genome shotgun (WGS) entry which is preliminary data.</text>
</comment>
<dbReference type="Proteomes" id="UP000179807">
    <property type="component" value="Unassembled WGS sequence"/>
</dbReference>
<dbReference type="EMBL" id="MLAK01000620">
    <property type="protein sequence ID" value="OHT10142.1"/>
    <property type="molecule type" value="Genomic_DNA"/>
</dbReference>
<evidence type="ECO:0000256" key="1">
    <source>
        <dbReference type="SAM" id="MobiDB-lite"/>
    </source>
</evidence>
<sequence>MEHSITNYVSRTSKRGRGHRKRNDDDQNVANLIPLELNESANNSYLSYQSALAAAVKQIVESEENSLDNLVLSFSRFNYYDPCTKSYKTPALTSANHIIFIFENSEYFSNRYFIEDNKIFKK</sequence>
<gene>
    <name evidence="2" type="ORF">TRFO_20691</name>
</gene>
<evidence type="ECO:0000313" key="2">
    <source>
        <dbReference type="EMBL" id="OHT10142.1"/>
    </source>
</evidence>
<name>A0A1J4KKD1_9EUKA</name>
<feature type="compositionally biased region" description="Polar residues" evidence="1">
    <location>
        <begin position="1"/>
        <end position="11"/>
    </location>
</feature>
<dbReference type="AlphaFoldDB" id="A0A1J4KKD1"/>
<feature type="region of interest" description="Disordered" evidence="1">
    <location>
        <begin position="1"/>
        <end position="29"/>
    </location>
</feature>
<dbReference type="GeneID" id="94836244"/>
<organism evidence="2 3">
    <name type="scientific">Tritrichomonas foetus</name>
    <dbReference type="NCBI Taxonomy" id="1144522"/>
    <lineage>
        <taxon>Eukaryota</taxon>
        <taxon>Metamonada</taxon>
        <taxon>Parabasalia</taxon>
        <taxon>Tritrichomonadida</taxon>
        <taxon>Tritrichomonadidae</taxon>
        <taxon>Tritrichomonas</taxon>
    </lineage>
</organism>
<protein>
    <submittedName>
        <fullName evidence="2">Uncharacterized protein</fullName>
    </submittedName>
</protein>